<reference evidence="1 2" key="1">
    <citation type="submission" date="2015-04" db="EMBL/GenBank/DDBJ databases">
        <title>The draft genome sequence of Erythrobacr gangjinensis K7-2.</title>
        <authorList>
            <person name="Zhuang L."/>
            <person name="Liu Y."/>
            <person name="Shao Z."/>
        </authorList>
    </citation>
    <scope>NUCLEOTIDE SEQUENCE [LARGE SCALE GENOMIC DNA]</scope>
    <source>
        <strain evidence="1 2">K7-2</strain>
    </source>
</reference>
<dbReference type="AlphaFoldDB" id="A0A0G9MMH0"/>
<dbReference type="RefSeq" id="WP_047007154.1">
    <property type="nucleotide sequence ID" value="NZ_CP018097.1"/>
</dbReference>
<proteinExistence type="predicted"/>
<evidence type="ECO:0000313" key="2">
    <source>
        <dbReference type="Proteomes" id="UP000053070"/>
    </source>
</evidence>
<dbReference type="PATRIC" id="fig|502682.8.peg.2029"/>
<evidence type="ECO:0000313" key="1">
    <source>
        <dbReference type="EMBL" id="KLE31804.1"/>
    </source>
</evidence>
<dbReference type="InterPro" id="IPR005240">
    <property type="entry name" value="DUF389"/>
</dbReference>
<dbReference type="STRING" id="502682.BMF35_a0992"/>
<comment type="caution">
    <text evidence="1">The sequence shown here is derived from an EMBL/GenBank/DDBJ whole genome shotgun (WGS) entry which is preliminary data.</text>
</comment>
<dbReference type="Proteomes" id="UP000053070">
    <property type="component" value="Unassembled WGS sequence"/>
</dbReference>
<accession>A0A0G9MMH0</accession>
<protein>
    <submittedName>
        <fullName evidence="1">Membrane protein</fullName>
    </submittedName>
</protein>
<dbReference type="PANTHER" id="PTHR20992:SF9">
    <property type="entry name" value="AT15442P-RELATED"/>
    <property type="match status" value="1"/>
</dbReference>
<keyword evidence="2" id="KW-1185">Reference proteome</keyword>
<name>A0A0G9MMH0_9SPHN</name>
<organism evidence="1 2">
    <name type="scientific">Aurantiacibacter gangjinensis</name>
    <dbReference type="NCBI Taxonomy" id="502682"/>
    <lineage>
        <taxon>Bacteria</taxon>
        <taxon>Pseudomonadati</taxon>
        <taxon>Pseudomonadota</taxon>
        <taxon>Alphaproteobacteria</taxon>
        <taxon>Sphingomonadales</taxon>
        <taxon>Erythrobacteraceae</taxon>
        <taxon>Aurantiacibacter</taxon>
    </lineage>
</organism>
<dbReference type="OrthoDB" id="9790659at2"/>
<gene>
    <name evidence="1" type="ORF">AAW01_09935</name>
</gene>
<sequence>MQSEPVSAETAGRKRASPGFAHVLTTFQRWWHTDVTGTVDQIAVIEKRRAECATSARYLLMTCMSAGIAILGLLQGSAAVVIGAMLLSPLMDPIMGVGFALAIGDFQWLRQSARSLAIGVVVAIAFTALVVFISPLQTITAEIASRTRPSLLDLGVAVFSSIAGAYAMIRGREGTIVGVAIATALMPPLAVVGFGVATLNATVFWGSLFLFITNLTAIALTATIMARAYGFSTSLSDKHTKMQNFLIFAAFTLLAIPLFLSLRQIVWESQATRQANNVVIAVYDQPVTISELDMNYDMRPIRLTATVLTPQYVENAEARAEVAMSRELGRPVEVSLTQVRVGTTAQAQQEAQLGEARRLEAESRAQARDIAEDLAMLAGVTVDDVTVDRERRRAIVIARPLEGATMTAYRELEQRINAGRPAWDIRFTPPIRPLPDIPFERETGEDADDDGWVATDDGRDALALAAWAQQRVGVPVRLVGPRESVAHLRAILAADGDAMQASITGEGYGDVAVEWTTQ</sequence>
<dbReference type="PANTHER" id="PTHR20992">
    <property type="entry name" value="AT15442P-RELATED"/>
    <property type="match status" value="1"/>
</dbReference>
<dbReference type="NCBIfam" id="TIGR00341">
    <property type="entry name" value="TIGR00341 family protein"/>
    <property type="match status" value="1"/>
</dbReference>
<dbReference type="KEGG" id="egn:BMF35_a0992"/>
<dbReference type="Pfam" id="PF04087">
    <property type="entry name" value="DUF389"/>
    <property type="match status" value="1"/>
</dbReference>
<dbReference type="EMBL" id="LBHC01000002">
    <property type="protein sequence ID" value="KLE31804.1"/>
    <property type="molecule type" value="Genomic_DNA"/>
</dbReference>